<protein>
    <recommendedName>
        <fullName evidence="5">Retrotransposon gag domain-containing protein</fullName>
    </recommendedName>
</protein>
<feature type="compositionally biased region" description="Polar residues" evidence="2">
    <location>
        <begin position="394"/>
        <end position="405"/>
    </location>
</feature>
<dbReference type="EMBL" id="BPQB01000102">
    <property type="protein sequence ID" value="GJE99134.1"/>
    <property type="molecule type" value="Genomic_DNA"/>
</dbReference>
<keyword evidence="1" id="KW-0175">Coiled coil</keyword>
<feature type="region of interest" description="Disordered" evidence="2">
    <location>
        <begin position="126"/>
        <end position="151"/>
    </location>
</feature>
<evidence type="ECO:0000313" key="4">
    <source>
        <dbReference type="Proteomes" id="UP000703269"/>
    </source>
</evidence>
<gene>
    <name evidence="3" type="ORF">PsYK624_153810</name>
</gene>
<evidence type="ECO:0000313" key="3">
    <source>
        <dbReference type="EMBL" id="GJE99134.1"/>
    </source>
</evidence>
<evidence type="ECO:0000256" key="1">
    <source>
        <dbReference type="SAM" id="Coils"/>
    </source>
</evidence>
<dbReference type="OrthoDB" id="2768905at2759"/>
<feature type="coiled-coil region" evidence="1">
    <location>
        <begin position="94"/>
        <end position="124"/>
    </location>
</feature>
<feature type="region of interest" description="Disordered" evidence="2">
    <location>
        <begin position="324"/>
        <end position="360"/>
    </location>
</feature>
<comment type="caution">
    <text evidence="3">The sequence shown here is derived from an EMBL/GenBank/DDBJ whole genome shotgun (WGS) entry which is preliminary data.</text>
</comment>
<feature type="compositionally biased region" description="Polar residues" evidence="2">
    <location>
        <begin position="480"/>
        <end position="492"/>
    </location>
</feature>
<feature type="region of interest" description="Disordered" evidence="2">
    <location>
        <begin position="466"/>
        <end position="492"/>
    </location>
</feature>
<keyword evidence="4" id="KW-1185">Reference proteome</keyword>
<proteinExistence type="predicted"/>
<organism evidence="3 4">
    <name type="scientific">Phanerochaete sordida</name>
    <dbReference type="NCBI Taxonomy" id="48140"/>
    <lineage>
        <taxon>Eukaryota</taxon>
        <taxon>Fungi</taxon>
        <taxon>Dikarya</taxon>
        <taxon>Basidiomycota</taxon>
        <taxon>Agaricomycotina</taxon>
        <taxon>Agaricomycetes</taxon>
        <taxon>Polyporales</taxon>
        <taxon>Phanerochaetaceae</taxon>
        <taxon>Phanerochaete</taxon>
    </lineage>
</organism>
<dbReference type="AlphaFoldDB" id="A0A9P3GRQ3"/>
<evidence type="ECO:0000256" key="2">
    <source>
        <dbReference type="SAM" id="MobiDB-lite"/>
    </source>
</evidence>
<dbReference type="Proteomes" id="UP000703269">
    <property type="component" value="Unassembled WGS sequence"/>
</dbReference>
<reference evidence="3 4" key="1">
    <citation type="submission" date="2021-08" db="EMBL/GenBank/DDBJ databases">
        <title>Draft Genome Sequence of Phanerochaete sordida strain YK-624.</title>
        <authorList>
            <person name="Mori T."/>
            <person name="Dohra H."/>
            <person name="Suzuki T."/>
            <person name="Kawagishi H."/>
            <person name="Hirai H."/>
        </authorList>
    </citation>
    <scope>NUCLEOTIDE SEQUENCE [LARGE SCALE GENOMIC DNA]</scope>
    <source>
        <strain evidence="3 4">YK-624</strain>
    </source>
</reference>
<accession>A0A9P3GRQ3</accession>
<sequence>MAQYNTFQFSENYTPLNHDQYVANVISGIELQGVDSGTQRIIQEMLYKSAHATGDPIMTYTRGWLSELTNHINGTFGTMASLVNQTVLNLKHIKDELNKAVTLLEATIDRQDKQDEEIKQLRSQFNSLSGNGGTTGSRNPKVAQPPNFRGSEDKLSLEEWKNLVSLWNKSQNINNDSQKIVNALSLLQGPAQKLMKSYYDKNAKDQDLGKIDDFWATLDSVYGHRNTVEGARKDLEALFKNKDLAKKDFIQYAEKFQVLADASEGEFMDKHLIEKLYDVADREVQLLMIGKGRANWPTTWNEFLKLILEFYKEVNPEKATSHIFGRSGAAKDPNAMDLDSAQSKKSKNKQANSQEARKKVSEPCAICNQLGKTSRAKTHETKDCYTLTPKENKPSTSSTAKAGQTSGNNNNGNSYKAKNPQLQNKIKQLKARQAEIEQELAQLDTDNNSSGTSPAGVVDISFASITEIEDDESSMPEPRNSMTGDEQSTSARIASLRARLERSRVDFPEGL</sequence>
<evidence type="ECO:0008006" key="5">
    <source>
        <dbReference type="Google" id="ProtNLM"/>
    </source>
</evidence>
<dbReference type="Gene3D" id="1.10.238.10">
    <property type="entry name" value="EF-hand"/>
    <property type="match status" value="1"/>
</dbReference>
<name>A0A9P3GRQ3_9APHY</name>
<feature type="region of interest" description="Disordered" evidence="2">
    <location>
        <begin position="383"/>
        <end position="420"/>
    </location>
</feature>